<organism evidence="2 3">
    <name type="scientific">Phaeomoniella chlamydospora</name>
    <name type="common">Phaeoacremonium chlamydosporum</name>
    <dbReference type="NCBI Taxonomy" id="158046"/>
    <lineage>
        <taxon>Eukaryota</taxon>
        <taxon>Fungi</taxon>
        <taxon>Dikarya</taxon>
        <taxon>Ascomycota</taxon>
        <taxon>Pezizomycotina</taxon>
        <taxon>Eurotiomycetes</taxon>
        <taxon>Chaetothyriomycetidae</taxon>
        <taxon>Phaeomoniellales</taxon>
        <taxon>Phaeomoniellaceae</taxon>
        <taxon>Phaeomoniella</taxon>
    </lineage>
</organism>
<dbReference type="PANTHER" id="PTHR21148">
    <property type="entry name" value="THIOREDOXIN DOMAIN-CONTAINING PROTEIN 9"/>
    <property type="match status" value="1"/>
</dbReference>
<dbReference type="Gene3D" id="3.40.30.10">
    <property type="entry name" value="Glutaredoxin"/>
    <property type="match status" value="1"/>
</dbReference>
<name>A0A0G2GQ27_PHACM</name>
<dbReference type="AlphaFoldDB" id="A0A0G2GQ27"/>
<dbReference type="Proteomes" id="UP000053317">
    <property type="component" value="Unassembled WGS sequence"/>
</dbReference>
<protein>
    <submittedName>
        <fullName evidence="2">Putative ntp binding protein</fullName>
    </submittedName>
</protein>
<dbReference type="SUPFAM" id="SSF52833">
    <property type="entry name" value="Thioredoxin-like"/>
    <property type="match status" value="1"/>
</dbReference>
<reference evidence="2 3" key="1">
    <citation type="submission" date="2015-05" db="EMBL/GenBank/DDBJ databases">
        <title>Distinctive expansion of gene families associated with plant cell wall degradation and secondary metabolism in the genomes of grapevine trunk pathogens.</title>
        <authorList>
            <person name="Lawrence D.P."/>
            <person name="Travadon R."/>
            <person name="Rolshausen P.E."/>
            <person name="Baumgartner K."/>
        </authorList>
    </citation>
    <scope>NUCLEOTIDE SEQUENCE [LARGE SCALE GENOMIC DNA]</scope>
    <source>
        <strain evidence="2">UCRPC4</strain>
    </source>
</reference>
<accession>A0A0G2GQ27</accession>
<gene>
    <name evidence="2" type="ORF">UCRPC4_g01717</name>
</gene>
<dbReference type="EMBL" id="LCWF01000041">
    <property type="protein sequence ID" value="KKY25453.1"/>
    <property type="molecule type" value="Genomic_DNA"/>
</dbReference>
<proteinExistence type="predicted"/>
<evidence type="ECO:0000313" key="3">
    <source>
        <dbReference type="Proteomes" id="UP000053317"/>
    </source>
</evidence>
<feature type="compositionally biased region" description="Acidic residues" evidence="1">
    <location>
        <begin position="203"/>
        <end position="212"/>
    </location>
</feature>
<dbReference type="InterPro" id="IPR036249">
    <property type="entry name" value="Thioredoxin-like_sf"/>
</dbReference>
<sequence length="239" mass="26029">MASTAPSDANPDLDADALFAALEAEQDLDDPSINPAYRAERLQQLSHELAQSKHATNTRQDHTSSNHYRLLHSDPEVLTFTTEHTRAIVHFFHPDFSRCAIMDAHIETLAEAHGDTGSGGGTVFGRVDVKNANFVVEKLGVRVLPCVIGFLKGVAKERITGFEGLTLGGSERGSGVTRKLEGVLAKAGVLTERKLREGRDGEGSDEDDEEEERERGVGGIRRGIRGPTQKVVDSDDDWD</sequence>
<dbReference type="OrthoDB" id="10257948at2759"/>
<evidence type="ECO:0000313" key="2">
    <source>
        <dbReference type="EMBL" id="KKY25453.1"/>
    </source>
</evidence>
<feature type="region of interest" description="Disordered" evidence="1">
    <location>
        <begin position="194"/>
        <end position="239"/>
    </location>
</feature>
<keyword evidence="3" id="KW-1185">Reference proteome</keyword>
<evidence type="ECO:0000256" key="1">
    <source>
        <dbReference type="SAM" id="MobiDB-lite"/>
    </source>
</evidence>
<comment type="caution">
    <text evidence="2">The sequence shown here is derived from an EMBL/GenBank/DDBJ whole genome shotgun (WGS) entry which is preliminary data.</text>
</comment>
<reference evidence="2 3" key="2">
    <citation type="submission" date="2015-05" db="EMBL/GenBank/DDBJ databases">
        <authorList>
            <person name="Morales-Cruz A."/>
            <person name="Amrine K.C."/>
            <person name="Cantu D."/>
        </authorList>
    </citation>
    <scope>NUCLEOTIDE SEQUENCE [LARGE SCALE GENOMIC DNA]</scope>
    <source>
        <strain evidence="2">UCRPC4</strain>
    </source>
</reference>